<gene>
    <name evidence="1" type="ORF">H1011_02120</name>
</gene>
<keyword evidence="2" id="KW-1185">Reference proteome</keyword>
<organism evidence="1 2">
    <name type="scientific">Candidatus Undinarchaeum marinum</name>
    <dbReference type="NCBI Taxonomy" id="2756141"/>
    <lineage>
        <taxon>Archaea</taxon>
        <taxon>Candidatus Undinarchaeota</taxon>
        <taxon>Candidatus Undinarchaeia</taxon>
        <taxon>Candidatus Undinarchaeales</taxon>
        <taxon>Candidatus Undinarchaeaceae</taxon>
        <taxon>Candidatus Undinarchaeum</taxon>
    </lineage>
</organism>
<dbReference type="AlphaFoldDB" id="A0A832V0J7"/>
<comment type="caution">
    <text evidence="1">The sequence shown here is derived from an EMBL/GenBank/DDBJ whole genome shotgun (WGS) entry which is preliminary data.</text>
</comment>
<reference evidence="1 2" key="1">
    <citation type="journal article" name="Nat. Commun.">
        <title>Undinarchaeota illuminate DPANN phylogeny and the impact of gene transfer on archaeal evolution.</title>
        <authorList>
            <person name="Dombrowski N."/>
            <person name="Williams T.A."/>
            <person name="Sun J."/>
            <person name="Woodcroft B.J."/>
            <person name="Lee J.H."/>
            <person name="Minh B.Q."/>
            <person name="Rinke C."/>
            <person name="Spang A."/>
        </authorList>
    </citation>
    <scope>NUCLEOTIDE SEQUENCE [LARGE SCALE GENOMIC DNA]</scope>
    <source>
        <strain evidence="1">MAG_bin17</strain>
    </source>
</reference>
<protein>
    <submittedName>
        <fullName evidence="1">Uncharacterized protein</fullName>
    </submittedName>
</protein>
<sequence length="70" mass="7519">MQTETPDGLVTKAEEIVRESPRGVSIQDVAQKLRVSRYQANGILGILIGSGKVGVSQIGPVKVHYWKGGD</sequence>
<proteinExistence type="predicted"/>
<evidence type="ECO:0000313" key="1">
    <source>
        <dbReference type="EMBL" id="HIJ99597.1"/>
    </source>
</evidence>
<dbReference type="Proteomes" id="UP000604391">
    <property type="component" value="Unassembled WGS sequence"/>
</dbReference>
<name>A0A832V0J7_9ARCH</name>
<dbReference type="EMBL" id="DVAD01000013">
    <property type="protein sequence ID" value="HIJ99597.1"/>
    <property type="molecule type" value="Genomic_DNA"/>
</dbReference>
<accession>A0A832V0J7</accession>
<evidence type="ECO:0000313" key="2">
    <source>
        <dbReference type="Proteomes" id="UP000604391"/>
    </source>
</evidence>